<evidence type="ECO:0000256" key="3">
    <source>
        <dbReference type="ARBA" id="ARBA00022842"/>
    </source>
</evidence>
<dbReference type="EMBL" id="JABELX010000006">
    <property type="protein sequence ID" value="NNH71744.1"/>
    <property type="molecule type" value="Genomic_DNA"/>
</dbReference>
<dbReference type="GO" id="GO:0008299">
    <property type="term" value="P:isoprenoid biosynthetic process"/>
    <property type="evidence" value="ECO:0007669"/>
    <property type="project" value="InterPro"/>
</dbReference>
<dbReference type="GO" id="GO:0004659">
    <property type="term" value="F:prenyltransferase activity"/>
    <property type="evidence" value="ECO:0007669"/>
    <property type="project" value="InterPro"/>
</dbReference>
<evidence type="ECO:0000313" key="6">
    <source>
        <dbReference type="Proteomes" id="UP000586827"/>
    </source>
</evidence>
<comment type="similarity">
    <text evidence="4">Belongs to the FPP/GGPP synthase family.</text>
</comment>
<evidence type="ECO:0000256" key="2">
    <source>
        <dbReference type="ARBA" id="ARBA00022723"/>
    </source>
</evidence>
<dbReference type="SFLD" id="SFLDG01017">
    <property type="entry name" value="Polyprenyl_Transferase_Like"/>
    <property type="match status" value="1"/>
</dbReference>
<dbReference type="RefSeq" id="WP_067519601.1">
    <property type="nucleotide sequence ID" value="NZ_JABELX010000006.1"/>
</dbReference>
<dbReference type="Proteomes" id="UP000586827">
    <property type="component" value="Unassembled WGS sequence"/>
</dbReference>
<dbReference type="SFLD" id="SFLDS00005">
    <property type="entry name" value="Isoprenoid_Synthase_Type_I"/>
    <property type="match status" value="1"/>
</dbReference>
<dbReference type="InterPro" id="IPR000092">
    <property type="entry name" value="Polyprenyl_synt"/>
</dbReference>
<organism evidence="5 6">
    <name type="scientific">Nocardia uniformis</name>
    <dbReference type="NCBI Taxonomy" id="53432"/>
    <lineage>
        <taxon>Bacteria</taxon>
        <taxon>Bacillati</taxon>
        <taxon>Actinomycetota</taxon>
        <taxon>Actinomycetes</taxon>
        <taxon>Mycobacteriales</taxon>
        <taxon>Nocardiaceae</taxon>
        <taxon>Nocardia</taxon>
    </lineage>
</organism>
<dbReference type="PANTHER" id="PTHR12001:SF86">
    <property type="entry name" value="GERANYLGERANYL DIPHOSPHATE SYNTHASE"/>
    <property type="match status" value="1"/>
</dbReference>
<accession>A0A849BZJ5</accession>
<sequence>MTTTAGARPMPDGQAARRILSRARQSTQPLLRRAVTALPEELQLMVGYHLGWWDRYGRPTAADTGKGLRPALVLAAATAVGGPPGSAAHAAAAVEMIHNFTLIHDDVMDGGTLRRGRPALWSLWGTDDAILAGDAMHALAVRILADAPFGAIESIRRLEGSVIELCLGQHFDCACETNSNITLEQCQMTLRHKGSALLGCACALGALCAGAESSVVDALDGFGRELGVAFQLTDDLIGIWGDPARTGKPVGNDLMRHKHSLPVMMALQSGTLAGRELADLFLTGKHKPLDSRAVAHATHLLERAGAREWARAESLRHIRAAKLYLPDLTGAGDLLDLTECIVNRDH</sequence>
<dbReference type="GO" id="GO:0046872">
    <property type="term" value="F:metal ion binding"/>
    <property type="evidence" value="ECO:0007669"/>
    <property type="project" value="UniProtKB-KW"/>
</dbReference>
<gene>
    <name evidence="5" type="ORF">HLB23_18065</name>
</gene>
<dbReference type="Gene3D" id="1.10.600.10">
    <property type="entry name" value="Farnesyl Diphosphate Synthase"/>
    <property type="match status" value="1"/>
</dbReference>
<evidence type="ECO:0000256" key="4">
    <source>
        <dbReference type="RuleBase" id="RU004466"/>
    </source>
</evidence>
<keyword evidence="3" id="KW-0460">Magnesium</keyword>
<dbReference type="AlphaFoldDB" id="A0A849BZJ5"/>
<dbReference type="PROSITE" id="PS00444">
    <property type="entry name" value="POLYPRENYL_SYNTHASE_2"/>
    <property type="match status" value="1"/>
</dbReference>
<dbReference type="PROSITE" id="PS00723">
    <property type="entry name" value="POLYPRENYL_SYNTHASE_1"/>
    <property type="match status" value="1"/>
</dbReference>
<dbReference type="InterPro" id="IPR008949">
    <property type="entry name" value="Isoprenoid_synthase_dom_sf"/>
</dbReference>
<proteinExistence type="inferred from homology"/>
<evidence type="ECO:0000256" key="1">
    <source>
        <dbReference type="ARBA" id="ARBA00005128"/>
    </source>
</evidence>
<comment type="pathway">
    <text evidence="1">Isoprenoid biosynthesis.</text>
</comment>
<reference evidence="5 6" key="1">
    <citation type="submission" date="2020-05" db="EMBL/GenBank/DDBJ databases">
        <title>MicrobeNet Type strains.</title>
        <authorList>
            <person name="Nicholson A.C."/>
        </authorList>
    </citation>
    <scope>NUCLEOTIDE SEQUENCE [LARGE SCALE GENOMIC DNA]</scope>
    <source>
        <strain evidence="5 6">JCM 3224</strain>
    </source>
</reference>
<keyword evidence="2" id="KW-0479">Metal-binding</keyword>
<evidence type="ECO:0000313" key="5">
    <source>
        <dbReference type="EMBL" id="NNH71744.1"/>
    </source>
</evidence>
<keyword evidence="4" id="KW-0808">Transferase</keyword>
<dbReference type="InterPro" id="IPR033749">
    <property type="entry name" value="Polyprenyl_synt_CS"/>
</dbReference>
<dbReference type="Pfam" id="PF00348">
    <property type="entry name" value="polyprenyl_synt"/>
    <property type="match status" value="1"/>
</dbReference>
<comment type="caution">
    <text evidence="5">The sequence shown here is derived from an EMBL/GenBank/DDBJ whole genome shotgun (WGS) entry which is preliminary data.</text>
</comment>
<dbReference type="SUPFAM" id="SSF48576">
    <property type="entry name" value="Terpenoid synthases"/>
    <property type="match status" value="1"/>
</dbReference>
<dbReference type="CDD" id="cd00685">
    <property type="entry name" value="Trans_IPPS_HT"/>
    <property type="match status" value="1"/>
</dbReference>
<name>A0A849BZJ5_9NOCA</name>
<dbReference type="PANTHER" id="PTHR12001">
    <property type="entry name" value="GERANYLGERANYL PYROPHOSPHATE SYNTHASE"/>
    <property type="match status" value="1"/>
</dbReference>
<protein>
    <submittedName>
        <fullName evidence="5">Polyprenyl synthetase family protein</fullName>
    </submittedName>
</protein>
<keyword evidence="6" id="KW-1185">Reference proteome</keyword>